<dbReference type="Proteomes" id="UP000594638">
    <property type="component" value="Unassembled WGS sequence"/>
</dbReference>
<evidence type="ECO:0000313" key="3">
    <source>
        <dbReference type="Proteomes" id="UP000594638"/>
    </source>
</evidence>
<reference evidence="2 3" key="1">
    <citation type="submission" date="2019-12" db="EMBL/GenBank/DDBJ databases">
        <authorList>
            <person name="Alioto T."/>
            <person name="Alioto T."/>
            <person name="Gomez Garrido J."/>
        </authorList>
    </citation>
    <scope>NUCLEOTIDE SEQUENCE [LARGE SCALE GENOMIC DNA]</scope>
</reference>
<dbReference type="Gramene" id="OE9A104032T1">
    <property type="protein sequence ID" value="OE9A104032C1"/>
    <property type="gene ID" value="OE9A104032"/>
</dbReference>
<comment type="caution">
    <text evidence="2">The sequence shown here is derived from an EMBL/GenBank/DDBJ whole genome shotgun (WGS) entry which is preliminary data.</text>
</comment>
<keyword evidence="3" id="KW-1185">Reference proteome</keyword>
<organism evidence="2 3">
    <name type="scientific">Olea europaea subsp. europaea</name>
    <dbReference type="NCBI Taxonomy" id="158383"/>
    <lineage>
        <taxon>Eukaryota</taxon>
        <taxon>Viridiplantae</taxon>
        <taxon>Streptophyta</taxon>
        <taxon>Embryophyta</taxon>
        <taxon>Tracheophyta</taxon>
        <taxon>Spermatophyta</taxon>
        <taxon>Magnoliopsida</taxon>
        <taxon>eudicotyledons</taxon>
        <taxon>Gunneridae</taxon>
        <taxon>Pentapetalae</taxon>
        <taxon>asterids</taxon>
        <taxon>lamiids</taxon>
        <taxon>Lamiales</taxon>
        <taxon>Oleaceae</taxon>
        <taxon>Oleeae</taxon>
        <taxon>Olea</taxon>
    </lineage>
</organism>
<sequence>MGGTGKDENGRGTTRGTSSARSLLVVLGRHRERPPVYLCVCVRVSVCCRGQHRPVRRACESRAGQMKVQPPPPPRVLGIRHAPRVGRLCASPAETRPLARVAGVAHARRRPFECRKLGLQLLHSQDSSRKYQQ</sequence>
<accession>A0A8S0VPG3</accession>
<protein>
    <submittedName>
        <fullName evidence="2">Uncharacterized protein</fullName>
    </submittedName>
</protein>
<feature type="region of interest" description="Disordered" evidence="1">
    <location>
        <begin position="58"/>
        <end position="78"/>
    </location>
</feature>
<evidence type="ECO:0000313" key="2">
    <source>
        <dbReference type="EMBL" id="CAA3033360.1"/>
    </source>
</evidence>
<proteinExistence type="predicted"/>
<dbReference type="EMBL" id="CACTIH010010734">
    <property type="protein sequence ID" value="CAA3033360.1"/>
    <property type="molecule type" value="Genomic_DNA"/>
</dbReference>
<evidence type="ECO:0000256" key="1">
    <source>
        <dbReference type="SAM" id="MobiDB-lite"/>
    </source>
</evidence>
<gene>
    <name evidence="2" type="ORF">OLEA9_A104032</name>
</gene>
<name>A0A8S0VPG3_OLEEU</name>
<dbReference type="AlphaFoldDB" id="A0A8S0VPG3"/>